<keyword evidence="5 11" id="KW-0645">Protease</keyword>
<feature type="active site" description="Charge relay system" evidence="11">
    <location>
        <position position="498"/>
    </location>
</feature>
<feature type="domain" description="Peptidase S53" evidence="14">
    <location>
        <begin position="213"/>
        <end position="584"/>
    </location>
</feature>
<evidence type="ECO:0000313" key="15">
    <source>
        <dbReference type="EMBL" id="CAK5281052.1"/>
    </source>
</evidence>
<feature type="active site" description="Charge relay system" evidence="11">
    <location>
        <position position="1208"/>
    </location>
</feature>
<keyword evidence="13" id="KW-0732">Signal</keyword>
<dbReference type="Proteomes" id="UP001295794">
    <property type="component" value="Unassembled WGS sequence"/>
</dbReference>
<dbReference type="EMBL" id="CAVNYO010000443">
    <property type="protein sequence ID" value="CAK5281061.1"/>
    <property type="molecule type" value="Genomic_DNA"/>
</dbReference>
<evidence type="ECO:0000313" key="17">
    <source>
        <dbReference type="Proteomes" id="UP001295794"/>
    </source>
</evidence>
<feature type="domain" description="Peptidase S53" evidence="14">
    <location>
        <begin position="933"/>
        <end position="1293"/>
    </location>
</feature>
<organism evidence="15 17">
    <name type="scientific">Mycena citricolor</name>
    <dbReference type="NCBI Taxonomy" id="2018698"/>
    <lineage>
        <taxon>Eukaryota</taxon>
        <taxon>Fungi</taxon>
        <taxon>Dikarya</taxon>
        <taxon>Basidiomycota</taxon>
        <taxon>Agaricomycotina</taxon>
        <taxon>Agaricomycetes</taxon>
        <taxon>Agaricomycetidae</taxon>
        <taxon>Agaricales</taxon>
        <taxon>Marasmiineae</taxon>
        <taxon>Mycenaceae</taxon>
        <taxon>Mycena</taxon>
    </lineage>
</organism>
<name>A0AAD2Q714_9AGAR</name>
<evidence type="ECO:0000256" key="5">
    <source>
        <dbReference type="ARBA" id="ARBA00022670"/>
    </source>
</evidence>
<dbReference type="GO" id="GO:0005576">
    <property type="term" value="C:extracellular region"/>
    <property type="evidence" value="ECO:0007669"/>
    <property type="project" value="UniProtKB-SubCell"/>
</dbReference>
<dbReference type="PROSITE" id="PS51695">
    <property type="entry name" value="SEDOLISIN"/>
    <property type="match status" value="2"/>
</dbReference>
<comment type="cofactor">
    <cofactor evidence="11">
        <name>Ca(2+)</name>
        <dbReference type="ChEBI" id="CHEBI:29108"/>
    </cofactor>
    <text evidence="11">Binds 1 Ca(2+) ion per subunit.</text>
</comment>
<feature type="binding site" evidence="11">
    <location>
        <position position="562"/>
    </location>
    <ligand>
        <name>Ca(2+)</name>
        <dbReference type="ChEBI" id="CHEBI:29108"/>
    </ligand>
</feature>
<sequence length="1293" mass="135296">MALRLALKTLLVVLAAAGAVNAMVLHERRTIIPSGFVRHGPAPPSHALELRFGLAPNDAAGLEAKLTDIATPGSARFRQWLSKEEVRVHMAPSAATVSAFMAFASAHGLNTTHISPNEDWVSATVSVATANKLFNATFELFSHPSLSGKIARTMSVSLPSEMVGVVNVIHPTTAFALPPATSRSVRPPMVQMDVRKGKSHVAASCNTSNSSGIITPQCLLDIYGIPASPATQANNSLTVTGYGFQWAQKANLKASGSLGAFLQEMRPDMPLTTDFALQTLDGGDNPQGIFLGGGGGLEAELDMQYAIGECVANGVPTAFLSVGGYDFLGALLDTANFVDGASTPPTVLSTSYGVDESSTDRSMASAICNTYMALSARGVSVIFASGDGGVRGGHDDPSQCDVNKFAATFPSGCPFVTSVGATQGFPEKSSNFTSGGFSDIFAAPGYQSAHVKSFLKTVPSDFKGTFNHRGRGFPDVSVQGVNFQIVQTGGTTFTGGTSAAAPTFAAMIALINDRLLAAGKPVLGFLNPFLYAHPGVFSDITVGHNSGFVCPETSVAFDAARGWDPLTAALDSTTASQSPPDSRLQKRERRPAIRPLTNWEQAQITKVLSSLWSQDNACLQKIPSAVRRLHAIPALDDGAFATAPYDANETLEVNLMEEAWRMRLKDDLRRNIDRGPGGGSILSPFIRANMTVGTRHFNLCSGLRINATPGFRIASPSKAFLVFPMAFSRTLTVLAVAAVAAAKSAMVLQDSRATIPAGFVNHGPAPAAQELELRFGLAGNDVKGLQAKLMDVSTPGSANFRQWLSKEEVKAHMAPSAATLSAFNAFASAHGLNATQFSPSGDWVTVTIPVSKANELFDANFELFSHPDLDGKIARTMSVSLPNEMVGVVNVIHPSTAFAPPPSKIAPPLIQTPLSTLKRDVSASCNTSDPSGITTPTCLQELYGIPATPATQPDGTIFVTAYGLEFAQTADLQLFLQQLRPDMSSSTTYGVETINGGLDAQGDGFGGVEASLDMQYTVGVATDVPTTYFGNGDLDDIFSAFLSTATYLQNATNPPSVITTSYGVDESTADPALANSICDAYMALSARGVSVLFASGDGGVRGGHDDSSVCNNAALAPTFPSGCPFLTSVGATQGIPEKAINFTSGGFSNIFPAPAYQTAQIASFLKTVPSDFNATFNLTGRGFPDVSTQGWNFEVIVNRVPTSVGGTSAASPTFASIIALINDRLIAAGKPVLGFLNPFLYANPDAFNDITVGHNSGFVCPESGVGFDATTGWDPLTGLGTPNFTSLLAAAMA</sequence>
<evidence type="ECO:0000256" key="8">
    <source>
        <dbReference type="ARBA" id="ARBA00022825"/>
    </source>
</evidence>
<dbReference type="PANTHER" id="PTHR14218:SF10">
    <property type="entry name" value="PEPTIDASE S53 DOMAIN-CONTAINING PROTEIN"/>
    <property type="match status" value="1"/>
</dbReference>
<evidence type="ECO:0000256" key="12">
    <source>
        <dbReference type="SAM" id="MobiDB-lite"/>
    </source>
</evidence>
<dbReference type="CDD" id="cd04056">
    <property type="entry name" value="Peptidases_S53"/>
    <property type="match status" value="2"/>
</dbReference>
<dbReference type="GO" id="GO:0008240">
    <property type="term" value="F:tripeptidyl-peptidase activity"/>
    <property type="evidence" value="ECO:0007669"/>
    <property type="project" value="UniProtKB-EC"/>
</dbReference>
<evidence type="ECO:0000256" key="2">
    <source>
        <dbReference type="ARBA" id="ARBA00002451"/>
    </source>
</evidence>
<feature type="binding site" evidence="11">
    <location>
        <position position="564"/>
    </location>
    <ligand>
        <name>Ca(2+)</name>
        <dbReference type="ChEBI" id="CHEBI:29108"/>
    </ligand>
</feature>
<keyword evidence="17" id="KW-1185">Reference proteome</keyword>
<evidence type="ECO:0000313" key="16">
    <source>
        <dbReference type="EMBL" id="CAK5281061.1"/>
    </source>
</evidence>
<feature type="binding site" evidence="11">
    <location>
        <position position="1249"/>
    </location>
    <ligand>
        <name>Ca(2+)</name>
        <dbReference type="ChEBI" id="CHEBI:29108"/>
    </ligand>
</feature>
<evidence type="ECO:0000256" key="4">
    <source>
        <dbReference type="ARBA" id="ARBA00012462"/>
    </source>
</evidence>
<feature type="active site" description="Charge relay system" evidence="11">
    <location>
        <position position="1013"/>
    </location>
</feature>
<dbReference type="Pfam" id="PF09286">
    <property type="entry name" value="Pro-kuma_activ"/>
    <property type="match status" value="2"/>
</dbReference>
<dbReference type="CDD" id="cd11377">
    <property type="entry name" value="Pro-peptidase_S53"/>
    <property type="match status" value="2"/>
</dbReference>
<accession>A0AAD2Q714</accession>
<dbReference type="SUPFAM" id="SSF54897">
    <property type="entry name" value="Protease propeptides/inhibitors"/>
    <property type="match status" value="2"/>
</dbReference>
<evidence type="ECO:0000256" key="1">
    <source>
        <dbReference type="ARBA" id="ARBA00001910"/>
    </source>
</evidence>
<dbReference type="GO" id="GO:0046872">
    <property type="term" value="F:metal ion binding"/>
    <property type="evidence" value="ECO:0007669"/>
    <property type="project" value="UniProtKB-UniRule"/>
</dbReference>
<gene>
    <name evidence="15" type="ORF">MYCIT1_LOCUS31901</name>
    <name evidence="16" type="ORF">MYCIT1_LOCUS31917</name>
</gene>
<keyword evidence="7 11" id="KW-0378">Hydrolase</keyword>
<dbReference type="InterPro" id="IPR030400">
    <property type="entry name" value="Sedolisin_dom"/>
</dbReference>
<dbReference type="GO" id="GO:0006508">
    <property type="term" value="P:proteolysis"/>
    <property type="evidence" value="ECO:0007669"/>
    <property type="project" value="UniProtKB-KW"/>
</dbReference>
<dbReference type="InterPro" id="IPR023828">
    <property type="entry name" value="Peptidase_S8_Ser-AS"/>
</dbReference>
<dbReference type="SUPFAM" id="SSF52743">
    <property type="entry name" value="Subtilisin-like"/>
    <property type="match status" value="2"/>
</dbReference>
<dbReference type="PROSITE" id="PS00138">
    <property type="entry name" value="SUBTILASE_SER"/>
    <property type="match status" value="1"/>
</dbReference>
<dbReference type="PANTHER" id="PTHR14218">
    <property type="entry name" value="PROTEASE S8 TRIPEPTIDYL PEPTIDASE I CLN2"/>
    <property type="match status" value="1"/>
</dbReference>
<keyword evidence="6 11" id="KW-0479">Metal-binding</keyword>
<keyword evidence="10" id="KW-0865">Zymogen</keyword>
<dbReference type="GO" id="GO:0004252">
    <property type="term" value="F:serine-type endopeptidase activity"/>
    <property type="evidence" value="ECO:0007669"/>
    <property type="project" value="UniProtKB-UniRule"/>
</dbReference>
<dbReference type="SMART" id="SM00944">
    <property type="entry name" value="Pro-kuma_activ"/>
    <property type="match status" value="2"/>
</dbReference>
<feature type="chain" id="PRO_5042440891" description="tripeptidyl-peptidase II" evidence="13">
    <location>
        <begin position="23"/>
        <end position="1293"/>
    </location>
</feature>
<keyword evidence="9 11" id="KW-0106">Calcium</keyword>
<comment type="caution">
    <text evidence="15">The sequence shown here is derived from an EMBL/GenBank/DDBJ whole genome shotgun (WGS) entry which is preliminary data.</text>
</comment>
<dbReference type="InterPro" id="IPR000209">
    <property type="entry name" value="Peptidase_S8/S53_dom"/>
</dbReference>
<feature type="active site" description="Charge relay system" evidence="11">
    <location>
        <position position="298"/>
    </location>
</feature>
<feature type="compositionally biased region" description="Polar residues" evidence="12">
    <location>
        <begin position="570"/>
        <end position="580"/>
    </location>
</feature>
<feature type="binding site" evidence="11">
    <location>
        <position position="1274"/>
    </location>
    <ligand>
        <name>Ca(2+)</name>
        <dbReference type="ChEBI" id="CHEBI:29108"/>
    </ligand>
</feature>
<dbReference type="InterPro" id="IPR036852">
    <property type="entry name" value="Peptidase_S8/S53_dom_sf"/>
</dbReference>
<keyword evidence="8 11" id="KW-0720">Serine protease</keyword>
<feature type="active site" description="Charge relay system" evidence="11">
    <location>
        <position position="1009"/>
    </location>
</feature>
<evidence type="ECO:0000259" key="14">
    <source>
        <dbReference type="PROSITE" id="PS51695"/>
    </source>
</evidence>
<evidence type="ECO:0000256" key="7">
    <source>
        <dbReference type="ARBA" id="ARBA00022801"/>
    </source>
</evidence>
<evidence type="ECO:0000256" key="6">
    <source>
        <dbReference type="ARBA" id="ARBA00022723"/>
    </source>
</evidence>
<evidence type="ECO:0000256" key="3">
    <source>
        <dbReference type="ARBA" id="ARBA00004239"/>
    </source>
</evidence>
<dbReference type="Gene3D" id="3.40.50.200">
    <property type="entry name" value="Peptidase S8/S53 domain"/>
    <property type="match status" value="2"/>
</dbReference>
<feature type="binding site" evidence="11">
    <location>
        <position position="539"/>
    </location>
    <ligand>
        <name>Ca(2+)</name>
        <dbReference type="ChEBI" id="CHEBI:29108"/>
    </ligand>
</feature>
<comment type="catalytic activity">
    <reaction evidence="1">
        <text>Release of an N-terminal tripeptide from a polypeptide.</text>
        <dbReference type="EC" id="3.4.14.10"/>
    </reaction>
</comment>
<protein>
    <recommendedName>
        <fullName evidence="4">tripeptidyl-peptidase II</fullName>
        <ecNumber evidence="4">3.4.14.10</ecNumber>
    </recommendedName>
</protein>
<evidence type="ECO:0000256" key="9">
    <source>
        <dbReference type="ARBA" id="ARBA00022837"/>
    </source>
</evidence>
<feature type="binding site" evidence="11">
    <location>
        <position position="540"/>
    </location>
    <ligand>
        <name>Ca(2+)</name>
        <dbReference type="ChEBI" id="CHEBI:29108"/>
    </ligand>
</feature>
<feature type="region of interest" description="Disordered" evidence="12">
    <location>
        <begin position="570"/>
        <end position="591"/>
    </location>
</feature>
<evidence type="ECO:0000256" key="10">
    <source>
        <dbReference type="ARBA" id="ARBA00023145"/>
    </source>
</evidence>
<dbReference type="Pfam" id="PF00082">
    <property type="entry name" value="Peptidase_S8"/>
    <property type="match status" value="2"/>
</dbReference>
<comment type="subcellular location">
    <subcellularLocation>
        <location evidence="3">Secreted</location>
        <location evidence="3">Extracellular space</location>
    </subcellularLocation>
</comment>
<feature type="binding site" evidence="11">
    <location>
        <position position="1272"/>
    </location>
    <ligand>
        <name>Ca(2+)</name>
        <dbReference type="ChEBI" id="CHEBI:29108"/>
    </ligand>
</feature>
<dbReference type="EC" id="3.4.14.10" evidence="4"/>
<proteinExistence type="predicted"/>
<dbReference type="InterPro" id="IPR015366">
    <property type="entry name" value="S53_propep"/>
</dbReference>
<dbReference type="EMBL" id="CAVNYO010000442">
    <property type="protein sequence ID" value="CAK5281052.1"/>
    <property type="molecule type" value="Genomic_DNA"/>
</dbReference>
<dbReference type="InterPro" id="IPR050819">
    <property type="entry name" value="Tripeptidyl-peptidase_I"/>
</dbReference>
<comment type="function">
    <text evidence="2">Secreted tripeptidyl-peptidase which degrades proteins at acidic pHs and is involved in virulence.</text>
</comment>
<feature type="active site" description="Charge relay system" evidence="11">
    <location>
        <position position="302"/>
    </location>
</feature>
<reference evidence="15" key="1">
    <citation type="submission" date="2023-11" db="EMBL/GenBank/DDBJ databases">
        <authorList>
            <person name="De Vega J J."/>
            <person name="De Vega J J."/>
        </authorList>
    </citation>
    <scope>NUCLEOTIDE SEQUENCE</scope>
</reference>
<evidence type="ECO:0000256" key="11">
    <source>
        <dbReference type="PROSITE-ProRule" id="PRU01032"/>
    </source>
</evidence>
<feature type="signal peptide" evidence="13">
    <location>
        <begin position="1"/>
        <end position="22"/>
    </location>
</feature>
<feature type="binding site" evidence="11">
    <location>
        <position position="1250"/>
    </location>
    <ligand>
        <name>Ca(2+)</name>
        <dbReference type="ChEBI" id="CHEBI:29108"/>
    </ligand>
</feature>
<evidence type="ECO:0000256" key="13">
    <source>
        <dbReference type="SAM" id="SignalP"/>
    </source>
</evidence>